<dbReference type="EMBL" id="CAJMWW010000085">
    <property type="protein sequence ID" value="CAE6432155.1"/>
    <property type="molecule type" value="Genomic_DNA"/>
</dbReference>
<dbReference type="AlphaFoldDB" id="A0A8H2XS59"/>
<organism evidence="1 2">
    <name type="scientific">Rhizoctonia solani</name>
    <dbReference type="NCBI Taxonomy" id="456999"/>
    <lineage>
        <taxon>Eukaryota</taxon>
        <taxon>Fungi</taxon>
        <taxon>Dikarya</taxon>
        <taxon>Basidiomycota</taxon>
        <taxon>Agaricomycotina</taxon>
        <taxon>Agaricomycetes</taxon>
        <taxon>Cantharellales</taxon>
        <taxon>Ceratobasidiaceae</taxon>
        <taxon>Rhizoctonia</taxon>
    </lineage>
</organism>
<gene>
    <name evidence="1" type="ORF">RDB_LOCUS70539</name>
</gene>
<proteinExistence type="predicted"/>
<dbReference type="Proteomes" id="UP000663841">
    <property type="component" value="Unassembled WGS sequence"/>
</dbReference>
<evidence type="ECO:0000313" key="2">
    <source>
        <dbReference type="Proteomes" id="UP000663841"/>
    </source>
</evidence>
<sequence length="260" mass="29812">MNRLRTNSISALFRLLRSRESREAVPRLDIALVRPDPNVVRVYYMAVKALARGSSDRPGLPLELVIHICRLAGFEVQQVSRPPEGIKEVRAWGPMISSRFWFQTEQFTKETLSRARSIQIVTMSHHQGPVDDRHAGSWSWFEIRVARPIEQDQSQLTFEVKRRLDGAEVSQRSHSHPIDEETAEQQRDFAEHRGLVFGPGDQLWDEIEEGDVLQVVMKAQFSGWTNVASDGILKINTWWEPSSEMLELIYTAEPTPSNSH</sequence>
<accession>A0A8H2XS59</accession>
<reference evidence="1" key="1">
    <citation type="submission" date="2021-01" db="EMBL/GenBank/DDBJ databases">
        <authorList>
            <person name="Kaushik A."/>
        </authorList>
    </citation>
    <scope>NUCLEOTIDE SEQUENCE</scope>
    <source>
        <strain evidence="1">AG3-T5</strain>
    </source>
</reference>
<evidence type="ECO:0000313" key="1">
    <source>
        <dbReference type="EMBL" id="CAE6432155.1"/>
    </source>
</evidence>
<comment type="caution">
    <text evidence="1">The sequence shown here is derived from an EMBL/GenBank/DDBJ whole genome shotgun (WGS) entry which is preliminary data.</text>
</comment>
<name>A0A8H2XS59_9AGAM</name>
<protein>
    <submittedName>
        <fullName evidence="1">Uncharacterized protein</fullName>
    </submittedName>
</protein>